<proteinExistence type="predicted"/>
<evidence type="ECO:0000313" key="2">
    <source>
        <dbReference type="Proteomes" id="UP000605259"/>
    </source>
</evidence>
<evidence type="ECO:0000313" key="1">
    <source>
        <dbReference type="EMBL" id="GGE71396.1"/>
    </source>
</evidence>
<dbReference type="Proteomes" id="UP000605259">
    <property type="component" value="Unassembled WGS sequence"/>
</dbReference>
<reference evidence="1" key="1">
    <citation type="journal article" date="2014" name="Int. J. Syst. Evol. Microbiol.">
        <title>Complete genome sequence of Corynebacterium casei LMG S-19264T (=DSM 44701T), isolated from a smear-ripened cheese.</title>
        <authorList>
            <consortium name="US DOE Joint Genome Institute (JGI-PGF)"/>
            <person name="Walter F."/>
            <person name="Albersmeier A."/>
            <person name="Kalinowski J."/>
            <person name="Ruckert C."/>
        </authorList>
    </citation>
    <scope>NUCLEOTIDE SEQUENCE</scope>
    <source>
        <strain evidence="1">CGMCC 1.12698</strain>
    </source>
</reference>
<protein>
    <submittedName>
        <fullName evidence="1">Uncharacterized protein</fullName>
    </submittedName>
</protein>
<dbReference type="AlphaFoldDB" id="A0A917EPH9"/>
<dbReference type="EMBL" id="BMFK01000001">
    <property type="protein sequence ID" value="GGE71396.1"/>
    <property type="molecule type" value="Genomic_DNA"/>
</dbReference>
<reference evidence="1" key="2">
    <citation type="submission" date="2020-09" db="EMBL/GenBank/DDBJ databases">
        <authorList>
            <person name="Sun Q."/>
            <person name="Zhou Y."/>
        </authorList>
    </citation>
    <scope>NUCLEOTIDE SEQUENCE</scope>
    <source>
        <strain evidence="1">CGMCC 1.12698</strain>
    </source>
</reference>
<gene>
    <name evidence="1" type="ORF">GCM10007140_21650</name>
</gene>
<sequence>MCAKKHNAIRTAKMARELMLGDKDVTASTVMVYSNDGINDEIKIEGLHPKSNEEIFSTGEIDWNYSVIYKIVDFTGKAEIGKVILDGMHKNNVTLKIEKIMWRKEPQQEAVKVEEAPQPEPQQVEKPAHPAQEIAKPVKKEVVKVEGIKQEAPKKEVQQELVRNVQPSTPKVAPAPVKTERVVQPVKPIDPQTTHNTPEIEKKYKRLLTRTTEICRNWDLGADIDDAIESLKDELAAQGAPPYLDSETIQTLQQLRSLKNKGINLEKLVKLV</sequence>
<dbReference type="RefSeq" id="WP_188388366.1">
    <property type="nucleotide sequence ID" value="NZ_BMFK01000001.1"/>
</dbReference>
<keyword evidence="2" id="KW-1185">Reference proteome</keyword>
<organism evidence="1 2">
    <name type="scientific">Priestia taiwanensis</name>
    <dbReference type="NCBI Taxonomy" id="1347902"/>
    <lineage>
        <taxon>Bacteria</taxon>
        <taxon>Bacillati</taxon>
        <taxon>Bacillota</taxon>
        <taxon>Bacilli</taxon>
        <taxon>Bacillales</taxon>
        <taxon>Bacillaceae</taxon>
        <taxon>Priestia</taxon>
    </lineage>
</organism>
<accession>A0A917EPH9</accession>
<comment type="caution">
    <text evidence="1">The sequence shown here is derived from an EMBL/GenBank/DDBJ whole genome shotgun (WGS) entry which is preliminary data.</text>
</comment>
<name>A0A917EPH9_9BACI</name>